<dbReference type="Pfam" id="PF00416">
    <property type="entry name" value="Ribosomal_S13"/>
    <property type="match status" value="1"/>
</dbReference>
<dbReference type="PANTHER" id="PTHR10871">
    <property type="entry name" value="30S RIBOSOMAL PROTEIN S13/40S RIBOSOMAL PROTEIN S18"/>
    <property type="match status" value="1"/>
</dbReference>
<gene>
    <name evidence="4" type="ORF">BVC80_8319g4</name>
</gene>
<dbReference type="STRING" id="56857.A0A200QXD6"/>
<dbReference type="InterPro" id="IPR010979">
    <property type="entry name" value="Ribosomal_uS13-like_H2TH"/>
</dbReference>
<evidence type="ECO:0000256" key="2">
    <source>
        <dbReference type="ARBA" id="ARBA00022980"/>
    </source>
</evidence>
<reference evidence="4 5" key="1">
    <citation type="journal article" date="2017" name="Mol. Plant">
        <title>The Genome of Medicinal Plant Macleaya cordata Provides New Insights into Benzylisoquinoline Alkaloids Metabolism.</title>
        <authorList>
            <person name="Liu X."/>
            <person name="Liu Y."/>
            <person name="Huang P."/>
            <person name="Ma Y."/>
            <person name="Qing Z."/>
            <person name="Tang Q."/>
            <person name="Cao H."/>
            <person name="Cheng P."/>
            <person name="Zheng Y."/>
            <person name="Yuan Z."/>
            <person name="Zhou Y."/>
            <person name="Liu J."/>
            <person name="Tang Z."/>
            <person name="Zhuo Y."/>
            <person name="Zhang Y."/>
            <person name="Yu L."/>
            <person name="Huang J."/>
            <person name="Yang P."/>
            <person name="Peng Q."/>
            <person name="Zhang J."/>
            <person name="Jiang W."/>
            <person name="Zhang Z."/>
            <person name="Lin K."/>
            <person name="Ro D.K."/>
            <person name="Chen X."/>
            <person name="Xiong X."/>
            <person name="Shang Y."/>
            <person name="Huang S."/>
            <person name="Zeng J."/>
        </authorList>
    </citation>
    <scope>NUCLEOTIDE SEQUENCE [LARGE SCALE GENOMIC DNA]</scope>
    <source>
        <strain evidence="5">cv. BLH2017</strain>
        <tissue evidence="4">Root</tissue>
    </source>
</reference>
<dbReference type="GO" id="GO:0003723">
    <property type="term" value="F:RNA binding"/>
    <property type="evidence" value="ECO:0007669"/>
    <property type="project" value="InterPro"/>
</dbReference>
<organism evidence="4 5">
    <name type="scientific">Macleaya cordata</name>
    <name type="common">Five-seeded plume-poppy</name>
    <name type="synonym">Bocconia cordata</name>
    <dbReference type="NCBI Taxonomy" id="56857"/>
    <lineage>
        <taxon>Eukaryota</taxon>
        <taxon>Viridiplantae</taxon>
        <taxon>Streptophyta</taxon>
        <taxon>Embryophyta</taxon>
        <taxon>Tracheophyta</taxon>
        <taxon>Spermatophyta</taxon>
        <taxon>Magnoliopsida</taxon>
        <taxon>Ranunculales</taxon>
        <taxon>Papaveraceae</taxon>
        <taxon>Papaveroideae</taxon>
        <taxon>Macleaya</taxon>
    </lineage>
</organism>
<comment type="similarity">
    <text evidence="1">Belongs to the universal ribosomal protein uS13 family.</text>
</comment>
<keyword evidence="3" id="KW-0687">Ribonucleoprotein</keyword>
<dbReference type="EMBL" id="MVGT01000907">
    <property type="protein sequence ID" value="OVA15133.1"/>
    <property type="molecule type" value="Genomic_DNA"/>
</dbReference>
<dbReference type="GO" id="GO:0003735">
    <property type="term" value="F:structural constituent of ribosome"/>
    <property type="evidence" value="ECO:0007669"/>
    <property type="project" value="InterPro"/>
</dbReference>
<dbReference type="InterPro" id="IPR027437">
    <property type="entry name" value="Rbsml_uS13_C"/>
</dbReference>
<protein>
    <submittedName>
        <fullName evidence="4">Ribosomal protein S13</fullName>
    </submittedName>
</protein>
<dbReference type="FunFam" id="1.10.8.50:FF:000001">
    <property type="entry name" value="30S ribosomal protein S13"/>
    <property type="match status" value="1"/>
</dbReference>
<evidence type="ECO:0000313" key="5">
    <source>
        <dbReference type="Proteomes" id="UP000195402"/>
    </source>
</evidence>
<dbReference type="Gene3D" id="1.10.8.50">
    <property type="match status" value="1"/>
</dbReference>
<proteinExistence type="inferred from homology"/>
<keyword evidence="2 4" id="KW-0689">Ribosomal protein</keyword>
<dbReference type="Gene3D" id="4.10.910.10">
    <property type="entry name" value="30s ribosomal protein s13, domain 2"/>
    <property type="match status" value="1"/>
</dbReference>
<dbReference type="GO" id="GO:0005739">
    <property type="term" value="C:mitochondrion"/>
    <property type="evidence" value="ECO:0007669"/>
    <property type="project" value="TreeGrafter"/>
</dbReference>
<evidence type="ECO:0000256" key="1">
    <source>
        <dbReference type="ARBA" id="ARBA00008080"/>
    </source>
</evidence>
<dbReference type="Proteomes" id="UP000195402">
    <property type="component" value="Unassembled WGS sequence"/>
</dbReference>
<dbReference type="OrthoDB" id="525520at2759"/>
<dbReference type="PROSITE" id="PS50159">
    <property type="entry name" value="RIBOSOMAL_S13_2"/>
    <property type="match status" value="1"/>
</dbReference>
<evidence type="ECO:0000313" key="4">
    <source>
        <dbReference type="EMBL" id="OVA15133.1"/>
    </source>
</evidence>
<dbReference type="SUPFAM" id="SSF46946">
    <property type="entry name" value="S13-like H2TH domain"/>
    <property type="match status" value="1"/>
</dbReference>
<dbReference type="PANTHER" id="PTHR10871:SF1">
    <property type="entry name" value="SMALL RIBOSOMAL SUBUNIT PROTEIN US13M"/>
    <property type="match status" value="1"/>
</dbReference>
<dbReference type="AlphaFoldDB" id="A0A200QXD6"/>
<dbReference type="GO" id="GO:0015935">
    <property type="term" value="C:small ribosomal subunit"/>
    <property type="evidence" value="ECO:0007669"/>
    <property type="project" value="TreeGrafter"/>
</dbReference>
<accession>A0A200QXD6</accession>
<evidence type="ECO:0000256" key="3">
    <source>
        <dbReference type="ARBA" id="ARBA00023274"/>
    </source>
</evidence>
<comment type="caution">
    <text evidence="4">The sequence shown here is derived from an EMBL/GenBank/DDBJ whole genome shotgun (WGS) entry which is preliminary data.</text>
</comment>
<sequence>MATLLSKLAWIGVHYPKNHLLSSPLIFLPSYSSFFVLKFIHGLSFKCARVGGVEIPDNKRVEYSLQYIHGIGRARARQILCDVNIYNKKTYELSAKELVTLRDEVNKYLIGGDLRRFNALNIKRLENIKCFRGLKHVREEELRKYKEEKVERRRKKRALIRKKKEQESK</sequence>
<dbReference type="GO" id="GO:0006412">
    <property type="term" value="P:translation"/>
    <property type="evidence" value="ECO:0007669"/>
    <property type="project" value="InterPro"/>
</dbReference>
<keyword evidence="5" id="KW-1185">Reference proteome</keyword>
<dbReference type="InterPro" id="IPR001892">
    <property type="entry name" value="Ribosomal_uS13"/>
</dbReference>
<name>A0A200QXD6_MACCD</name>
<dbReference type="InParanoid" id="A0A200QXD6"/>